<accession>A0AAV8UU82</accession>
<keyword evidence="4" id="KW-0106">Calcium</keyword>
<organism evidence="11 12">
    <name type="scientific">Rhodosorus marinus</name>
    <dbReference type="NCBI Taxonomy" id="101924"/>
    <lineage>
        <taxon>Eukaryota</taxon>
        <taxon>Rhodophyta</taxon>
        <taxon>Stylonematophyceae</taxon>
        <taxon>Stylonematales</taxon>
        <taxon>Stylonemataceae</taxon>
        <taxon>Rhodosorus</taxon>
    </lineage>
</organism>
<dbReference type="InterPro" id="IPR013099">
    <property type="entry name" value="K_chnl_dom"/>
</dbReference>
<dbReference type="GO" id="GO:0022841">
    <property type="term" value="F:potassium ion leak channel activity"/>
    <property type="evidence" value="ECO:0007669"/>
    <property type="project" value="TreeGrafter"/>
</dbReference>
<dbReference type="PANTHER" id="PTHR11003">
    <property type="entry name" value="POTASSIUM CHANNEL, SUBFAMILY K"/>
    <property type="match status" value="1"/>
</dbReference>
<evidence type="ECO:0000256" key="2">
    <source>
        <dbReference type="ARBA" id="ARBA00022448"/>
    </source>
</evidence>
<dbReference type="PROSITE" id="PS50222">
    <property type="entry name" value="EF_HAND_2"/>
    <property type="match status" value="2"/>
</dbReference>
<dbReference type="Gene3D" id="1.10.238.10">
    <property type="entry name" value="EF-hand"/>
    <property type="match status" value="1"/>
</dbReference>
<dbReference type="GO" id="GO:0015271">
    <property type="term" value="F:outward rectifier potassium channel activity"/>
    <property type="evidence" value="ECO:0007669"/>
    <property type="project" value="TreeGrafter"/>
</dbReference>
<evidence type="ECO:0000256" key="5">
    <source>
        <dbReference type="ARBA" id="ARBA00022989"/>
    </source>
</evidence>
<evidence type="ECO:0000256" key="1">
    <source>
        <dbReference type="ARBA" id="ARBA00004141"/>
    </source>
</evidence>
<dbReference type="Pfam" id="PF13202">
    <property type="entry name" value="EF-hand_5"/>
    <property type="match status" value="2"/>
</dbReference>
<keyword evidence="6" id="KW-0406">Ion transport</keyword>
<gene>
    <name evidence="11" type="ORF">NDN08_002624</name>
</gene>
<dbReference type="InterPro" id="IPR002048">
    <property type="entry name" value="EF_hand_dom"/>
</dbReference>
<evidence type="ECO:0000256" key="9">
    <source>
        <dbReference type="SAM" id="Phobius"/>
    </source>
</evidence>
<evidence type="ECO:0000259" key="10">
    <source>
        <dbReference type="PROSITE" id="PS50222"/>
    </source>
</evidence>
<keyword evidence="12" id="KW-1185">Reference proteome</keyword>
<feature type="transmembrane region" description="Helical" evidence="9">
    <location>
        <begin position="247"/>
        <end position="267"/>
    </location>
</feature>
<dbReference type="AlphaFoldDB" id="A0AAV8UU82"/>
<keyword evidence="3 9" id="KW-0812">Transmembrane</keyword>
<feature type="transmembrane region" description="Helical" evidence="9">
    <location>
        <begin position="78"/>
        <end position="97"/>
    </location>
</feature>
<dbReference type="GO" id="GO:0005737">
    <property type="term" value="C:cytoplasm"/>
    <property type="evidence" value="ECO:0007669"/>
    <property type="project" value="UniProtKB-ARBA"/>
</dbReference>
<dbReference type="Pfam" id="PF07885">
    <property type="entry name" value="Ion_trans_2"/>
    <property type="match status" value="2"/>
</dbReference>
<dbReference type="InterPro" id="IPR011992">
    <property type="entry name" value="EF-hand-dom_pair"/>
</dbReference>
<dbReference type="EMBL" id="JAMWBK010000004">
    <property type="protein sequence ID" value="KAJ8906126.1"/>
    <property type="molecule type" value="Genomic_DNA"/>
</dbReference>
<dbReference type="InterPro" id="IPR018247">
    <property type="entry name" value="EF_Hand_1_Ca_BS"/>
</dbReference>
<dbReference type="GO" id="GO:0005886">
    <property type="term" value="C:plasma membrane"/>
    <property type="evidence" value="ECO:0007669"/>
    <property type="project" value="TreeGrafter"/>
</dbReference>
<evidence type="ECO:0000256" key="7">
    <source>
        <dbReference type="ARBA" id="ARBA00023136"/>
    </source>
</evidence>
<keyword evidence="2" id="KW-0813">Transport</keyword>
<dbReference type="SUPFAM" id="SSF47473">
    <property type="entry name" value="EF-hand"/>
    <property type="match status" value="1"/>
</dbReference>
<feature type="transmembrane region" description="Helical" evidence="9">
    <location>
        <begin position="189"/>
        <end position="211"/>
    </location>
</feature>
<evidence type="ECO:0000256" key="3">
    <source>
        <dbReference type="ARBA" id="ARBA00022692"/>
    </source>
</evidence>
<dbReference type="InterPro" id="IPR003280">
    <property type="entry name" value="2pore_dom_K_chnl"/>
</dbReference>
<keyword evidence="8" id="KW-0407">Ion channel</keyword>
<feature type="transmembrane region" description="Helical" evidence="9">
    <location>
        <begin position="128"/>
        <end position="153"/>
    </location>
</feature>
<dbReference type="Gene3D" id="1.10.287.70">
    <property type="match status" value="2"/>
</dbReference>
<feature type="domain" description="EF-hand" evidence="10">
    <location>
        <begin position="283"/>
        <end position="318"/>
    </location>
</feature>
<keyword evidence="7 9" id="KW-0472">Membrane</keyword>
<dbReference type="PROSITE" id="PS00018">
    <property type="entry name" value="EF_HAND_1"/>
    <property type="match status" value="1"/>
</dbReference>
<dbReference type="GO" id="GO:0005509">
    <property type="term" value="F:calcium ion binding"/>
    <property type="evidence" value="ECO:0007669"/>
    <property type="project" value="InterPro"/>
</dbReference>
<evidence type="ECO:0000313" key="11">
    <source>
        <dbReference type="EMBL" id="KAJ8906126.1"/>
    </source>
</evidence>
<dbReference type="Proteomes" id="UP001157974">
    <property type="component" value="Unassembled WGS sequence"/>
</dbReference>
<feature type="domain" description="EF-hand" evidence="10">
    <location>
        <begin position="322"/>
        <end position="352"/>
    </location>
</feature>
<proteinExistence type="predicted"/>
<evidence type="ECO:0000256" key="4">
    <source>
        <dbReference type="ARBA" id="ARBA00022837"/>
    </source>
</evidence>
<evidence type="ECO:0000256" key="6">
    <source>
        <dbReference type="ARBA" id="ARBA00023065"/>
    </source>
</evidence>
<dbReference type="SUPFAM" id="SSF81324">
    <property type="entry name" value="Voltage-gated potassium channels"/>
    <property type="match status" value="2"/>
</dbReference>
<name>A0AAV8UU82_9RHOD</name>
<keyword evidence="5 9" id="KW-1133">Transmembrane helix</keyword>
<evidence type="ECO:0000313" key="12">
    <source>
        <dbReference type="Proteomes" id="UP001157974"/>
    </source>
</evidence>
<protein>
    <recommendedName>
        <fullName evidence="10">EF-hand domain-containing protein</fullName>
    </recommendedName>
</protein>
<dbReference type="GO" id="GO:0030322">
    <property type="term" value="P:stabilization of membrane potential"/>
    <property type="evidence" value="ECO:0007669"/>
    <property type="project" value="TreeGrafter"/>
</dbReference>
<dbReference type="CDD" id="cd00051">
    <property type="entry name" value="EFh"/>
    <property type="match status" value="1"/>
</dbReference>
<sequence>MVLERLGFLSPGGTVGARGTPLRGDELCRIRTPFLHGSTHKVVVTPQAQPQDESAVDSGGVVEVEDPFKLLRQLRKSAILLVLHLLLGVAYCSTVFSWSLAESLYFCVVTITTVGYGDFVPTTPSSKIFFMVYILMSLTIVASAVNSVIGSILERQEEAVRHVIEDTVGERVRDAETAPLLFGFKAAEWVQILSALAVFLGLVITGTLFFTIAEKLDLIDAMYFIWVTCTTVGFGDLTPTKSPSRGFAAVFILLSTLSLANFLNTCVEVQLSRRSREARAKALQAKLDEKTFASIDANNDGKLSKDEYLVAMLRKLDLVKEDDLTAILDRFDELDASNDGFISEEEADICYK</sequence>
<comment type="caution">
    <text evidence="11">The sequence shown here is derived from an EMBL/GenBank/DDBJ whole genome shotgun (WGS) entry which is preliminary data.</text>
</comment>
<evidence type="ECO:0000256" key="8">
    <source>
        <dbReference type="ARBA" id="ARBA00023303"/>
    </source>
</evidence>
<reference evidence="11 12" key="1">
    <citation type="journal article" date="2023" name="Nat. Commun.">
        <title>Origin of minicircular mitochondrial genomes in red algae.</title>
        <authorList>
            <person name="Lee Y."/>
            <person name="Cho C.H."/>
            <person name="Lee Y.M."/>
            <person name="Park S.I."/>
            <person name="Yang J.H."/>
            <person name="West J.A."/>
            <person name="Bhattacharya D."/>
            <person name="Yoon H.S."/>
        </authorList>
    </citation>
    <scope>NUCLEOTIDE SEQUENCE [LARGE SCALE GENOMIC DNA]</scope>
    <source>
        <strain evidence="11 12">CCMP1338</strain>
        <tissue evidence="11">Whole cell</tissue>
    </source>
</reference>
<dbReference type="PRINTS" id="PR01333">
    <property type="entry name" value="2POREKCHANEL"/>
</dbReference>
<dbReference type="PANTHER" id="PTHR11003:SF291">
    <property type="entry name" value="IP11374P"/>
    <property type="match status" value="1"/>
</dbReference>
<comment type="subcellular location">
    <subcellularLocation>
        <location evidence="1">Membrane</location>
        <topology evidence="1">Multi-pass membrane protein</topology>
    </subcellularLocation>
</comment>